<dbReference type="PROSITE" id="PS50048">
    <property type="entry name" value="ZN2_CY6_FUNGAL_2"/>
    <property type="match status" value="1"/>
</dbReference>
<comment type="caution">
    <text evidence="4">The sequence shown here is derived from an EMBL/GenBank/DDBJ whole genome shotgun (WGS) entry which is preliminary data.</text>
</comment>
<reference evidence="4" key="1">
    <citation type="submission" date="2023-01" db="EMBL/GenBank/DDBJ databases">
        <authorList>
            <person name="Van Ghelder C."/>
            <person name="Rancurel C."/>
        </authorList>
    </citation>
    <scope>NUCLEOTIDE SEQUENCE</scope>
    <source>
        <strain evidence="4">CNCM I-4278</strain>
    </source>
</reference>
<evidence type="ECO:0000313" key="5">
    <source>
        <dbReference type="Proteomes" id="UP001152607"/>
    </source>
</evidence>
<dbReference type="SMART" id="SM00066">
    <property type="entry name" value="GAL4"/>
    <property type="match status" value="1"/>
</dbReference>
<gene>
    <name evidence="4" type="ORF">PDIGIT_LOCUS5781</name>
</gene>
<dbReference type="SUPFAM" id="SSF57701">
    <property type="entry name" value="Zn2/Cys6 DNA-binding domain"/>
    <property type="match status" value="1"/>
</dbReference>
<protein>
    <recommendedName>
        <fullName evidence="3">Zn(2)-C6 fungal-type domain-containing protein</fullName>
    </recommendedName>
</protein>
<organism evidence="4 5">
    <name type="scientific">Periconia digitata</name>
    <dbReference type="NCBI Taxonomy" id="1303443"/>
    <lineage>
        <taxon>Eukaryota</taxon>
        <taxon>Fungi</taxon>
        <taxon>Dikarya</taxon>
        <taxon>Ascomycota</taxon>
        <taxon>Pezizomycotina</taxon>
        <taxon>Dothideomycetes</taxon>
        <taxon>Pleosporomycetidae</taxon>
        <taxon>Pleosporales</taxon>
        <taxon>Massarineae</taxon>
        <taxon>Periconiaceae</taxon>
        <taxon>Periconia</taxon>
    </lineage>
</organism>
<dbReference type="InterPro" id="IPR021858">
    <property type="entry name" value="Fun_TF"/>
</dbReference>
<comment type="subcellular location">
    <subcellularLocation>
        <location evidence="1">Nucleus</location>
    </subcellularLocation>
</comment>
<dbReference type="Pfam" id="PF11951">
    <property type="entry name" value="Fungal_trans_2"/>
    <property type="match status" value="1"/>
</dbReference>
<dbReference type="OrthoDB" id="5380854at2759"/>
<dbReference type="PANTHER" id="PTHR37534">
    <property type="entry name" value="TRANSCRIPTIONAL ACTIVATOR PROTEIN UGA3"/>
    <property type="match status" value="1"/>
</dbReference>
<dbReference type="EMBL" id="CAOQHR010000003">
    <property type="protein sequence ID" value="CAI6332751.1"/>
    <property type="molecule type" value="Genomic_DNA"/>
</dbReference>
<evidence type="ECO:0000259" key="3">
    <source>
        <dbReference type="PROSITE" id="PS50048"/>
    </source>
</evidence>
<keyword evidence="2" id="KW-0539">Nucleus</keyword>
<dbReference type="GO" id="GO:0008270">
    <property type="term" value="F:zinc ion binding"/>
    <property type="evidence" value="ECO:0007669"/>
    <property type="project" value="InterPro"/>
</dbReference>
<dbReference type="Proteomes" id="UP001152607">
    <property type="component" value="Unassembled WGS sequence"/>
</dbReference>
<accession>A0A9W4XPL3</accession>
<proteinExistence type="predicted"/>
<name>A0A9W4XPL3_9PLEO</name>
<dbReference type="GO" id="GO:0045944">
    <property type="term" value="P:positive regulation of transcription by RNA polymerase II"/>
    <property type="evidence" value="ECO:0007669"/>
    <property type="project" value="TreeGrafter"/>
</dbReference>
<dbReference type="PANTHER" id="PTHR37534:SF51">
    <property type="entry name" value="ACRIFLAVINE SENSITIVITY CONTROL PROTEIN ACR-2"/>
    <property type="match status" value="1"/>
</dbReference>
<dbReference type="Pfam" id="PF00172">
    <property type="entry name" value="Zn_clus"/>
    <property type="match status" value="1"/>
</dbReference>
<sequence length="545" mass="61529">MPPPDFAPPTKACHNCRKRRWKCDRSVPVCHKCLSTGVECLGYGKLFVWNNGVASRGKMMGKSFGENRAEETNAHTSHDDYSESAVIPLSKNHFYHNADQIHYPNDQREDTTETVSWPLLDPLLRDLSPPARYYLHHFAENLCETLVVYDAPGQNPMRDLIPAIKSHPSLLQIILANSAFHIYNTTKEPLKQSSYQQASESCLVVRNQDICRPGGPMKLYYRDALVAKQKALSLLAQVVTSVNNSNIDMVLAVILFFINYDLIESGRDNWKVHMEGAKKIVDLLGTPAYQQRPISRLRLHVISDFVVFCVLGSTFTFSTIPNLIPKSIDLEPILKYAETNNYLSCPKPLLRIMIQSSELQDLRDPLSNEIANKVHDQIGNLILATLNFDPTQWSINFEPTSPAEDLEQRKRIASAHRAAVCIYLARFLPSTDPLLDPSSDSGLVSLTALADEVVHHLSYLQPGDTLFKSISWALFLAGAESEDPAQRMWIMDRLDAFYNVMFWGYIRTVKKVLETIWTIKDHAVEGSESCWVSEVKVLGQEILIA</sequence>
<dbReference type="InterPro" id="IPR001138">
    <property type="entry name" value="Zn2Cys6_DnaBD"/>
</dbReference>
<evidence type="ECO:0000256" key="1">
    <source>
        <dbReference type="ARBA" id="ARBA00004123"/>
    </source>
</evidence>
<dbReference type="GO" id="GO:0005634">
    <property type="term" value="C:nucleus"/>
    <property type="evidence" value="ECO:0007669"/>
    <property type="project" value="UniProtKB-SubCell"/>
</dbReference>
<dbReference type="GO" id="GO:0000981">
    <property type="term" value="F:DNA-binding transcription factor activity, RNA polymerase II-specific"/>
    <property type="evidence" value="ECO:0007669"/>
    <property type="project" value="InterPro"/>
</dbReference>
<dbReference type="Gene3D" id="4.10.240.10">
    <property type="entry name" value="Zn(2)-C6 fungal-type DNA-binding domain"/>
    <property type="match status" value="1"/>
</dbReference>
<dbReference type="PROSITE" id="PS00463">
    <property type="entry name" value="ZN2_CY6_FUNGAL_1"/>
    <property type="match status" value="1"/>
</dbReference>
<dbReference type="AlphaFoldDB" id="A0A9W4XPL3"/>
<feature type="domain" description="Zn(2)-C6 fungal-type" evidence="3">
    <location>
        <begin position="12"/>
        <end position="40"/>
    </location>
</feature>
<dbReference type="CDD" id="cd00067">
    <property type="entry name" value="GAL4"/>
    <property type="match status" value="1"/>
</dbReference>
<dbReference type="GO" id="GO:0000976">
    <property type="term" value="F:transcription cis-regulatory region binding"/>
    <property type="evidence" value="ECO:0007669"/>
    <property type="project" value="TreeGrafter"/>
</dbReference>
<evidence type="ECO:0000313" key="4">
    <source>
        <dbReference type="EMBL" id="CAI6332751.1"/>
    </source>
</evidence>
<evidence type="ECO:0000256" key="2">
    <source>
        <dbReference type="ARBA" id="ARBA00023242"/>
    </source>
</evidence>
<dbReference type="InterPro" id="IPR036864">
    <property type="entry name" value="Zn2-C6_fun-type_DNA-bd_sf"/>
</dbReference>
<keyword evidence="5" id="KW-1185">Reference proteome</keyword>